<evidence type="ECO:0000256" key="1">
    <source>
        <dbReference type="SAM" id="MobiDB-lite"/>
    </source>
</evidence>
<accession>A0A438I4G4</accession>
<reference evidence="2 3" key="1">
    <citation type="journal article" date="2018" name="PLoS Genet.">
        <title>Population sequencing reveals clonal diversity and ancestral inbreeding in the grapevine cultivar Chardonnay.</title>
        <authorList>
            <person name="Roach M.J."/>
            <person name="Johnson D.L."/>
            <person name="Bohlmann J."/>
            <person name="van Vuuren H.J."/>
            <person name="Jones S.J."/>
            <person name="Pretorius I.S."/>
            <person name="Schmidt S.A."/>
            <person name="Borneman A.R."/>
        </authorList>
    </citation>
    <scope>NUCLEOTIDE SEQUENCE [LARGE SCALE GENOMIC DNA]</scope>
    <source>
        <strain evidence="3">cv. Chardonnay</strain>
        <tissue evidence="2">Leaf</tissue>
    </source>
</reference>
<proteinExistence type="predicted"/>
<sequence>MDSFSTHSPSSGSSPPMSTEDFMDQLKTQLAQAYAEEFLEDQFICIWFSVFLFTGLQFEVN</sequence>
<feature type="compositionally biased region" description="Low complexity" evidence="1">
    <location>
        <begin position="1"/>
        <end position="18"/>
    </location>
</feature>
<name>A0A438I4G4_VITVI</name>
<comment type="caution">
    <text evidence="2">The sequence shown here is derived from an EMBL/GenBank/DDBJ whole genome shotgun (WGS) entry which is preliminary data.</text>
</comment>
<gene>
    <name evidence="2" type="ORF">CK203_024150</name>
</gene>
<feature type="region of interest" description="Disordered" evidence="1">
    <location>
        <begin position="1"/>
        <end position="20"/>
    </location>
</feature>
<protein>
    <submittedName>
        <fullName evidence="2">Uncharacterized protein</fullName>
    </submittedName>
</protein>
<evidence type="ECO:0000313" key="3">
    <source>
        <dbReference type="Proteomes" id="UP000288805"/>
    </source>
</evidence>
<organism evidence="2 3">
    <name type="scientific">Vitis vinifera</name>
    <name type="common">Grape</name>
    <dbReference type="NCBI Taxonomy" id="29760"/>
    <lineage>
        <taxon>Eukaryota</taxon>
        <taxon>Viridiplantae</taxon>
        <taxon>Streptophyta</taxon>
        <taxon>Embryophyta</taxon>
        <taxon>Tracheophyta</taxon>
        <taxon>Spermatophyta</taxon>
        <taxon>Magnoliopsida</taxon>
        <taxon>eudicotyledons</taxon>
        <taxon>Gunneridae</taxon>
        <taxon>Pentapetalae</taxon>
        <taxon>rosids</taxon>
        <taxon>Vitales</taxon>
        <taxon>Vitaceae</taxon>
        <taxon>Viteae</taxon>
        <taxon>Vitis</taxon>
    </lineage>
</organism>
<dbReference type="EMBL" id="QGNW01000143">
    <property type="protein sequence ID" value="RVW91594.1"/>
    <property type="molecule type" value="Genomic_DNA"/>
</dbReference>
<dbReference type="AlphaFoldDB" id="A0A438I4G4"/>
<dbReference type="Proteomes" id="UP000288805">
    <property type="component" value="Unassembled WGS sequence"/>
</dbReference>
<evidence type="ECO:0000313" key="2">
    <source>
        <dbReference type="EMBL" id="RVW91594.1"/>
    </source>
</evidence>